<dbReference type="AlphaFoldDB" id="A0A5B7GX05"/>
<name>A0A5B7GX05_PORTR</name>
<comment type="caution">
    <text evidence="2">The sequence shown here is derived from an EMBL/GenBank/DDBJ whole genome shotgun (WGS) entry which is preliminary data.</text>
</comment>
<feature type="region of interest" description="Disordered" evidence="1">
    <location>
        <begin position="40"/>
        <end position="69"/>
    </location>
</feature>
<protein>
    <submittedName>
        <fullName evidence="2">Uncharacterized protein</fullName>
    </submittedName>
</protein>
<evidence type="ECO:0000313" key="3">
    <source>
        <dbReference type="Proteomes" id="UP000324222"/>
    </source>
</evidence>
<feature type="compositionally biased region" description="Low complexity" evidence="1">
    <location>
        <begin position="8"/>
        <end position="24"/>
    </location>
</feature>
<keyword evidence="3" id="KW-1185">Reference proteome</keyword>
<dbReference type="EMBL" id="VSRR010019346">
    <property type="protein sequence ID" value="MPC62146.1"/>
    <property type="molecule type" value="Genomic_DNA"/>
</dbReference>
<evidence type="ECO:0000313" key="2">
    <source>
        <dbReference type="EMBL" id="MPC62146.1"/>
    </source>
</evidence>
<gene>
    <name evidence="2" type="ORF">E2C01_056229</name>
</gene>
<accession>A0A5B7GX05</accession>
<proteinExistence type="predicted"/>
<feature type="compositionally biased region" description="Basic and acidic residues" evidence="1">
    <location>
        <begin position="54"/>
        <end position="69"/>
    </location>
</feature>
<evidence type="ECO:0000256" key="1">
    <source>
        <dbReference type="SAM" id="MobiDB-lite"/>
    </source>
</evidence>
<organism evidence="2 3">
    <name type="scientific">Portunus trituberculatus</name>
    <name type="common">Swimming crab</name>
    <name type="synonym">Neptunus trituberculatus</name>
    <dbReference type="NCBI Taxonomy" id="210409"/>
    <lineage>
        <taxon>Eukaryota</taxon>
        <taxon>Metazoa</taxon>
        <taxon>Ecdysozoa</taxon>
        <taxon>Arthropoda</taxon>
        <taxon>Crustacea</taxon>
        <taxon>Multicrustacea</taxon>
        <taxon>Malacostraca</taxon>
        <taxon>Eumalacostraca</taxon>
        <taxon>Eucarida</taxon>
        <taxon>Decapoda</taxon>
        <taxon>Pleocyemata</taxon>
        <taxon>Brachyura</taxon>
        <taxon>Eubrachyura</taxon>
        <taxon>Portunoidea</taxon>
        <taxon>Portunidae</taxon>
        <taxon>Portuninae</taxon>
        <taxon>Portunus</taxon>
    </lineage>
</organism>
<dbReference type="Proteomes" id="UP000324222">
    <property type="component" value="Unassembled WGS sequence"/>
</dbReference>
<reference evidence="2 3" key="1">
    <citation type="submission" date="2019-05" db="EMBL/GenBank/DDBJ databases">
        <title>Another draft genome of Portunus trituberculatus and its Hox gene families provides insights of decapod evolution.</title>
        <authorList>
            <person name="Jeong J.-H."/>
            <person name="Song I."/>
            <person name="Kim S."/>
            <person name="Choi T."/>
            <person name="Kim D."/>
            <person name="Ryu S."/>
            <person name="Kim W."/>
        </authorList>
    </citation>
    <scope>NUCLEOTIDE SEQUENCE [LARGE SCALE GENOMIC DNA]</scope>
    <source>
        <tissue evidence="2">Muscle</tissue>
    </source>
</reference>
<sequence>MGLHKPQAAASLSSRRSPHSPLSPTRFVQGSYLMEVALPIARDDNKQGAPWTRKMGEKKGRKSKDGEGQ</sequence>
<feature type="region of interest" description="Disordered" evidence="1">
    <location>
        <begin position="1"/>
        <end position="26"/>
    </location>
</feature>